<evidence type="ECO:0000256" key="6">
    <source>
        <dbReference type="ARBA" id="ARBA00023242"/>
    </source>
</evidence>
<dbReference type="Proteomes" id="UP001055439">
    <property type="component" value="Chromosome 8"/>
</dbReference>
<accession>A0A9E7HCZ2</accession>
<protein>
    <recommendedName>
        <fullName evidence="8">Histone H2A</fullName>
    </recommendedName>
</protein>
<dbReference type="PRINTS" id="PR00620">
    <property type="entry name" value="HISTONEH2A"/>
</dbReference>
<evidence type="ECO:0000259" key="10">
    <source>
        <dbReference type="Pfam" id="PF00125"/>
    </source>
</evidence>
<feature type="region of interest" description="Disordered" evidence="9">
    <location>
        <begin position="157"/>
        <end position="178"/>
    </location>
</feature>
<comment type="subcellular location">
    <subcellularLocation>
        <location evidence="2">Chromosome</location>
    </subcellularLocation>
    <subcellularLocation>
        <location evidence="1 8">Nucleus</location>
    </subcellularLocation>
</comment>
<dbReference type="InterPro" id="IPR007125">
    <property type="entry name" value="H2A/H2B/H3"/>
</dbReference>
<keyword evidence="7 8" id="KW-0544">Nucleosome core</keyword>
<dbReference type="AlphaFoldDB" id="A0A9E7HCZ2"/>
<dbReference type="Pfam" id="PF16211">
    <property type="entry name" value="Histone_H2A_C"/>
    <property type="match status" value="1"/>
</dbReference>
<feature type="compositionally biased region" description="Basic residues" evidence="9">
    <location>
        <begin position="43"/>
        <end position="56"/>
    </location>
</feature>
<dbReference type="EMBL" id="CP097510">
    <property type="protein sequence ID" value="URE27573.1"/>
    <property type="molecule type" value="Genomic_DNA"/>
</dbReference>
<dbReference type="PROSITE" id="PS00046">
    <property type="entry name" value="HISTONE_H2A"/>
    <property type="match status" value="1"/>
</dbReference>
<dbReference type="GO" id="GO:0000786">
    <property type="term" value="C:nucleosome"/>
    <property type="evidence" value="ECO:0007669"/>
    <property type="project" value="UniProtKB-KW"/>
</dbReference>
<evidence type="ECO:0000256" key="3">
    <source>
        <dbReference type="ARBA" id="ARBA00010691"/>
    </source>
</evidence>
<feature type="domain" description="Histone H2A C-terminal" evidence="11">
    <location>
        <begin position="129"/>
        <end position="162"/>
    </location>
</feature>
<evidence type="ECO:0000256" key="1">
    <source>
        <dbReference type="ARBA" id="ARBA00004123"/>
    </source>
</evidence>
<keyword evidence="13" id="KW-1185">Reference proteome</keyword>
<dbReference type="GO" id="GO:0003677">
    <property type="term" value="F:DNA binding"/>
    <property type="evidence" value="ECO:0007669"/>
    <property type="project" value="UniProtKB-KW"/>
</dbReference>
<evidence type="ECO:0000256" key="7">
    <source>
        <dbReference type="ARBA" id="ARBA00023269"/>
    </source>
</evidence>
<dbReference type="GO" id="GO:0030527">
    <property type="term" value="F:structural constituent of chromatin"/>
    <property type="evidence" value="ECO:0007669"/>
    <property type="project" value="InterPro"/>
</dbReference>
<gene>
    <name evidence="12" type="ORF">MUK42_16864</name>
</gene>
<evidence type="ECO:0000313" key="12">
    <source>
        <dbReference type="EMBL" id="URE27573.1"/>
    </source>
</evidence>
<evidence type="ECO:0000256" key="8">
    <source>
        <dbReference type="RuleBase" id="RU003767"/>
    </source>
</evidence>
<evidence type="ECO:0000256" key="9">
    <source>
        <dbReference type="SAM" id="MobiDB-lite"/>
    </source>
</evidence>
<dbReference type="PANTHER" id="PTHR23430">
    <property type="entry name" value="HISTONE H2A"/>
    <property type="match status" value="1"/>
</dbReference>
<keyword evidence="5 8" id="KW-0238">DNA-binding</keyword>
<evidence type="ECO:0000256" key="2">
    <source>
        <dbReference type="ARBA" id="ARBA00004286"/>
    </source>
</evidence>
<name>A0A9E7HCZ2_9LILI</name>
<comment type="subunit">
    <text evidence="8">The nucleosome is a histone octamer containing two molecules each of H2A, H2B, H3 and H4 assembled in one H3-H4 heterotetramer and two H2A-H2B heterodimers. The octamer wraps approximately 147 bp of DNA.</text>
</comment>
<evidence type="ECO:0000259" key="11">
    <source>
        <dbReference type="Pfam" id="PF16211"/>
    </source>
</evidence>
<dbReference type="GO" id="GO:0046982">
    <property type="term" value="F:protein heterodimerization activity"/>
    <property type="evidence" value="ECO:0007669"/>
    <property type="project" value="InterPro"/>
</dbReference>
<sequence length="246" mass="26168">MQAATKAIPKTASLRPPRRSSSLGFLRDQDIPEMSSTTSAKGGRGKAKSSKSVSRSHKAGLQFPVGRIARFLKAGKYAERVGAGAPVYLAAVLEYLAAEVLELAGNAARDNKKNRIVPRHIQLAVRNDEELSKLLGTVTIASGGVLPNIHQTLLPSKAGKGKGDIGSASQDSPSNNISDTSALPVWQSKCGSSSTPETDELGFMGKLKHPRMVKEETFCLKSIFMDGNLSATSGCDSLQNKDYVKL</sequence>
<feature type="compositionally biased region" description="Polar residues" evidence="9">
    <location>
        <begin position="167"/>
        <end position="178"/>
    </location>
</feature>
<comment type="similarity">
    <text evidence="3 8">Belongs to the histone H2A family.</text>
</comment>
<proteinExistence type="inferred from homology"/>
<dbReference type="SMART" id="SM00414">
    <property type="entry name" value="H2A"/>
    <property type="match status" value="1"/>
</dbReference>
<evidence type="ECO:0000256" key="4">
    <source>
        <dbReference type="ARBA" id="ARBA00022454"/>
    </source>
</evidence>
<keyword evidence="4 8" id="KW-0158">Chromosome</keyword>
<evidence type="ECO:0000256" key="5">
    <source>
        <dbReference type="ARBA" id="ARBA00023125"/>
    </source>
</evidence>
<feature type="compositionally biased region" description="Low complexity" evidence="9">
    <location>
        <begin position="13"/>
        <end position="23"/>
    </location>
</feature>
<evidence type="ECO:0000313" key="13">
    <source>
        <dbReference type="Proteomes" id="UP001055439"/>
    </source>
</evidence>
<dbReference type="CDD" id="cd00074">
    <property type="entry name" value="HFD_H2A"/>
    <property type="match status" value="1"/>
</dbReference>
<dbReference type="Gene3D" id="1.10.20.10">
    <property type="entry name" value="Histone, subunit A"/>
    <property type="match status" value="1"/>
</dbReference>
<feature type="region of interest" description="Disordered" evidence="9">
    <location>
        <begin position="1"/>
        <end position="56"/>
    </location>
</feature>
<reference evidence="12" key="1">
    <citation type="submission" date="2022-05" db="EMBL/GenBank/DDBJ databases">
        <title>The Musa troglodytarum L. genome provides insights into the mechanism of non-climacteric behaviour and enrichment of carotenoids.</title>
        <authorList>
            <person name="Wang J."/>
        </authorList>
    </citation>
    <scope>NUCLEOTIDE SEQUENCE</scope>
    <source>
        <tissue evidence="12">Leaf</tissue>
    </source>
</reference>
<dbReference type="SUPFAM" id="SSF47113">
    <property type="entry name" value="Histone-fold"/>
    <property type="match status" value="1"/>
</dbReference>
<dbReference type="GO" id="GO:0005634">
    <property type="term" value="C:nucleus"/>
    <property type="evidence" value="ECO:0007669"/>
    <property type="project" value="UniProtKB-SubCell"/>
</dbReference>
<dbReference type="OrthoDB" id="10261749at2759"/>
<feature type="domain" description="Core Histone H2A/H2B/H3" evidence="10">
    <location>
        <begin position="46"/>
        <end position="126"/>
    </location>
</feature>
<organism evidence="12 13">
    <name type="scientific">Musa troglodytarum</name>
    <name type="common">fe'i banana</name>
    <dbReference type="NCBI Taxonomy" id="320322"/>
    <lineage>
        <taxon>Eukaryota</taxon>
        <taxon>Viridiplantae</taxon>
        <taxon>Streptophyta</taxon>
        <taxon>Embryophyta</taxon>
        <taxon>Tracheophyta</taxon>
        <taxon>Spermatophyta</taxon>
        <taxon>Magnoliopsida</taxon>
        <taxon>Liliopsida</taxon>
        <taxon>Zingiberales</taxon>
        <taxon>Musaceae</taxon>
        <taxon>Musa</taxon>
    </lineage>
</organism>
<dbReference type="FunFam" id="1.10.20.10:FF:000009">
    <property type="entry name" value="Histone H2A"/>
    <property type="match status" value="1"/>
</dbReference>
<dbReference type="InterPro" id="IPR009072">
    <property type="entry name" value="Histone-fold"/>
</dbReference>
<dbReference type="InterPro" id="IPR032458">
    <property type="entry name" value="Histone_H2A_CS"/>
</dbReference>
<keyword evidence="6 8" id="KW-0539">Nucleus</keyword>
<dbReference type="InterPro" id="IPR032454">
    <property type="entry name" value="Histone_H2A_C"/>
</dbReference>
<dbReference type="InterPro" id="IPR002119">
    <property type="entry name" value="Histone_H2A"/>
</dbReference>
<dbReference type="Pfam" id="PF00125">
    <property type="entry name" value="Histone"/>
    <property type="match status" value="1"/>
</dbReference>